<evidence type="ECO:0000313" key="1">
    <source>
        <dbReference type="EMBL" id="RYJ08106.1"/>
    </source>
</evidence>
<evidence type="ECO:0000313" key="2">
    <source>
        <dbReference type="Proteomes" id="UP000294028"/>
    </source>
</evidence>
<dbReference type="EMBL" id="RZHH01000003">
    <property type="protein sequence ID" value="RYJ08106.1"/>
    <property type="molecule type" value="Genomic_DNA"/>
</dbReference>
<organism evidence="1 2">
    <name type="scientific">Halogeometricum borinquense</name>
    <dbReference type="NCBI Taxonomy" id="60847"/>
    <lineage>
        <taxon>Archaea</taxon>
        <taxon>Methanobacteriati</taxon>
        <taxon>Methanobacteriota</taxon>
        <taxon>Stenosarchaea group</taxon>
        <taxon>Halobacteria</taxon>
        <taxon>Halobacteriales</taxon>
        <taxon>Haloferacaceae</taxon>
        <taxon>Halogeometricum</taxon>
    </lineage>
</organism>
<dbReference type="RefSeq" id="WP_129785931.1">
    <property type="nucleotide sequence ID" value="NZ_RZHH01000003.1"/>
</dbReference>
<protein>
    <submittedName>
        <fullName evidence="1">Uncharacterized protein</fullName>
    </submittedName>
</protein>
<sequence>MTRSAFEMYQAVRAASDEHNAPVIYVESAEDLDSPVERMTISVARPDVLLDETDIGPNELLRKQEVGHPDKVFVHAGDVARYSGCSLETARNWLKKFESKGLIKHHGSGDAEVGTVALYRPVLEDQEDINTKLYELEGRRPPDQLIATETVTPGQFDHIGGSRFKFEDDESVTIDVSKPEKSTTIQEHVNSQLRQHGLIPSSPKNFTYDLRKEADLI</sequence>
<accession>A0A482SZV3</accession>
<dbReference type="AlphaFoldDB" id="A0A482SZV3"/>
<reference evidence="1 2" key="1">
    <citation type="submission" date="2018-12" db="EMBL/GenBank/DDBJ databases">
        <title>Genome analysis provides insights into bioremediation potentialities of Halogeometricum borinquense strain N11.</title>
        <authorList>
            <person name="Najjari A."/>
            <person name="Youssef N."/>
            <person name="Fhoula I."/>
            <person name="Ben Dhia O."/>
            <person name="Mahjoubi M."/>
            <person name="Ouzari H.I."/>
            <person name="Cherif A."/>
        </authorList>
    </citation>
    <scope>NUCLEOTIDE SEQUENCE [LARGE SCALE GENOMIC DNA]</scope>
    <source>
        <strain evidence="1 2">N11</strain>
    </source>
</reference>
<dbReference type="Proteomes" id="UP000294028">
    <property type="component" value="Unassembled WGS sequence"/>
</dbReference>
<name>A0A482SZV3_9EURY</name>
<comment type="caution">
    <text evidence="1">The sequence shown here is derived from an EMBL/GenBank/DDBJ whole genome shotgun (WGS) entry which is preliminary data.</text>
</comment>
<gene>
    <name evidence="1" type="ORF">ELS19_16130</name>
</gene>
<proteinExistence type="predicted"/>